<keyword evidence="2" id="KW-0347">Helicase</keyword>
<dbReference type="InterPro" id="IPR050534">
    <property type="entry name" value="Coronavir_polyprotein_1ab"/>
</dbReference>
<comment type="caution">
    <text evidence="2">The sequence shown here is derived from an EMBL/GenBank/DDBJ whole genome shotgun (WGS) entry which is preliminary data.</text>
</comment>
<dbReference type="EMBL" id="BMVW01000001">
    <property type="protein sequence ID" value="GGY89142.1"/>
    <property type="molecule type" value="Genomic_DNA"/>
</dbReference>
<evidence type="ECO:0000313" key="3">
    <source>
        <dbReference type="Proteomes" id="UP000622166"/>
    </source>
</evidence>
<dbReference type="Gene3D" id="3.40.50.300">
    <property type="entry name" value="P-loop containing nucleotide triphosphate hydrolases"/>
    <property type="match status" value="2"/>
</dbReference>
<evidence type="ECO:0000259" key="1">
    <source>
        <dbReference type="Pfam" id="PF13538"/>
    </source>
</evidence>
<keyword evidence="2" id="KW-0547">Nucleotide-binding</keyword>
<dbReference type="GO" id="GO:0043139">
    <property type="term" value="F:5'-3' DNA helicase activity"/>
    <property type="evidence" value="ECO:0007669"/>
    <property type="project" value="TreeGrafter"/>
</dbReference>
<proteinExistence type="predicted"/>
<sequence>MTTVGEQIKSADDAICRNIASLTDQRALLSQNILAQLRNLVEGVSVRLHTGRSDIDFNYAAIEPGLAFVRGKAKLNFLGKFHKLIQMSASHYTLSGDSSERLMLKYYEYLHRIRSLLKDSCGIEALANLEAFPVDLDPSLREYHQKIAARIEMVRPTPKPQDSAARSRYYIHKTRPFFVGDRIYYEVTFYRAVNKVSKFDRIIAFTDIDMTDDYAAMLTLQSDSIEVLDQKMPITIIREWEVSIRPCEFNNFARLLDVATNVRSSSPEYRYLMRGLTSASGNLLDLIDMADDEYAKVKATGTAGVTEPRIFPALDEARRIVRSAAPGHNVIRYLLLRMHNQVLKSQYYWQGCGRLSGMKLQYGCIPFDTMPLCTSLPGHNPRYWDLIESLGATGRSHELLARRVKNNVERNGILYTPEADLAELGDVKELIDTYNNKLYYKHKERRLVRDKGHVFICGYEHDTVAIVEKLQESASSGIDGYSQAVERWLDEIPRGIDDEGKKDALKLLFSQSRVALIYGAAGTGKSTMVDHIANYFNDKEKLFLAHTNPAIDNLKRKVTAQNSTFRTISSQIHRSATDPEYDLLVIDECSTVSNTDLLKVLEETSFKLLVLVGDVYQIESIQFGNWFSIIRSFLPNTSIFELKKPFRTNNESLLGFWEKVRNADDAIAEVMARNGYSTVLDKTLFEAQSDDEIILCLNYDGLYGINNINRFLQSSNPNAATTWRVSTYKVGDPILFNETERFRPLIYNNLKGRIVDIERFPGRIQFDVELDRTVSEFDVDGDEIEWMGDATVRFSVYEYDTSDEDDDSLNTSVPFQVAYAVSIHKAQGLEYDSVKIVVTDANEDDITHSIFYTAVTRARERLRIFWTPETQQAVLKGLHRSSNPKDVALLCSRRGLTPVTGTRRST</sequence>
<dbReference type="CDD" id="cd18809">
    <property type="entry name" value="SF1_C_RecD"/>
    <property type="match status" value="1"/>
</dbReference>
<dbReference type="InterPro" id="IPR027785">
    <property type="entry name" value="UvrD-like_helicase_C"/>
</dbReference>
<dbReference type="InterPro" id="IPR027417">
    <property type="entry name" value="P-loop_NTPase"/>
</dbReference>
<dbReference type="PANTHER" id="PTHR43788:SF8">
    <property type="entry name" value="DNA-BINDING PROTEIN SMUBP-2"/>
    <property type="match status" value="1"/>
</dbReference>
<gene>
    <name evidence="2" type="ORF">GCM10010365_04080</name>
</gene>
<reference evidence="2" key="2">
    <citation type="submission" date="2020-09" db="EMBL/GenBank/DDBJ databases">
        <authorList>
            <person name="Sun Q."/>
            <person name="Ohkuma M."/>
        </authorList>
    </citation>
    <scope>NUCLEOTIDE SEQUENCE</scope>
    <source>
        <strain evidence="2">JCM 4815</strain>
    </source>
</reference>
<evidence type="ECO:0000313" key="2">
    <source>
        <dbReference type="EMBL" id="GGY89142.1"/>
    </source>
</evidence>
<reference evidence="2" key="1">
    <citation type="journal article" date="2014" name="Int. J. Syst. Evol. Microbiol.">
        <title>Complete genome sequence of Corynebacterium casei LMG S-19264T (=DSM 44701T), isolated from a smear-ripened cheese.</title>
        <authorList>
            <consortium name="US DOE Joint Genome Institute (JGI-PGF)"/>
            <person name="Walter F."/>
            <person name="Albersmeier A."/>
            <person name="Kalinowski J."/>
            <person name="Ruckert C."/>
        </authorList>
    </citation>
    <scope>NUCLEOTIDE SEQUENCE</scope>
    <source>
        <strain evidence="2">JCM 4815</strain>
    </source>
</reference>
<dbReference type="PANTHER" id="PTHR43788">
    <property type="entry name" value="DNA2/NAM7 HELICASE FAMILY MEMBER"/>
    <property type="match status" value="1"/>
</dbReference>
<dbReference type="SUPFAM" id="SSF52540">
    <property type="entry name" value="P-loop containing nucleoside triphosphate hydrolases"/>
    <property type="match status" value="2"/>
</dbReference>
<keyword evidence="3" id="KW-1185">Reference proteome</keyword>
<organism evidence="2 3">
    <name type="scientific">Streptomyces poonensis</name>
    <dbReference type="NCBI Taxonomy" id="68255"/>
    <lineage>
        <taxon>Bacteria</taxon>
        <taxon>Bacillati</taxon>
        <taxon>Actinomycetota</taxon>
        <taxon>Actinomycetes</taxon>
        <taxon>Kitasatosporales</taxon>
        <taxon>Streptomycetaceae</taxon>
        <taxon>Streptomyces</taxon>
    </lineage>
</organism>
<dbReference type="Proteomes" id="UP000622166">
    <property type="component" value="Unassembled WGS sequence"/>
</dbReference>
<dbReference type="Pfam" id="PF13538">
    <property type="entry name" value="UvrD_C_2"/>
    <property type="match status" value="1"/>
</dbReference>
<keyword evidence="2" id="KW-0067">ATP-binding</keyword>
<accession>A0A918P7W1</accession>
<dbReference type="AlphaFoldDB" id="A0A918P7W1"/>
<name>A0A918P7W1_9ACTN</name>
<feature type="domain" description="UvrD-like helicase C-terminal" evidence="1">
    <location>
        <begin position="818"/>
        <end position="864"/>
    </location>
</feature>
<dbReference type="Pfam" id="PF13604">
    <property type="entry name" value="AAA_30"/>
    <property type="match status" value="1"/>
</dbReference>
<protein>
    <submittedName>
        <fullName evidence="2">Helicase</fullName>
    </submittedName>
</protein>
<keyword evidence="2" id="KW-0378">Hydrolase</keyword>
<dbReference type="RefSeq" id="WP_189854646.1">
    <property type="nucleotide sequence ID" value="NZ_BMVW01000001.1"/>
</dbReference>